<organism evidence="3 4">
    <name type="scientific">Hemiprocne comata</name>
    <dbReference type="NCBI Taxonomy" id="243314"/>
    <lineage>
        <taxon>Eukaryota</taxon>
        <taxon>Metazoa</taxon>
        <taxon>Chordata</taxon>
        <taxon>Craniata</taxon>
        <taxon>Vertebrata</taxon>
        <taxon>Euteleostomi</taxon>
        <taxon>Archelosauria</taxon>
        <taxon>Archosauria</taxon>
        <taxon>Dinosauria</taxon>
        <taxon>Saurischia</taxon>
        <taxon>Theropoda</taxon>
        <taxon>Coelurosauria</taxon>
        <taxon>Aves</taxon>
        <taxon>Neognathae</taxon>
        <taxon>Neoaves</taxon>
        <taxon>Strisores</taxon>
        <taxon>Apodiformes</taxon>
        <taxon>Apodidae</taxon>
        <taxon>Hemiprocninae</taxon>
        <taxon>Hemiprocne</taxon>
    </lineage>
</organism>
<dbReference type="GO" id="GO:0032968">
    <property type="term" value="P:positive regulation of transcription elongation by RNA polymerase II"/>
    <property type="evidence" value="ECO:0007669"/>
    <property type="project" value="TreeGrafter"/>
</dbReference>
<dbReference type="Pfam" id="PF10390">
    <property type="entry name" value="ELL"/>
    <property type="match status" value="1"/>
</dbReference>
<dbReference type="SUPFAM" id="SSF46785">
    <property type="entry name" value="Winged helix' DNA-binding domain"/>
    <property type="match status" value="1"/>
</dbReference>
<dbReference type="InterPro" id="IPR036390">
    <property type="entry name" value="WH_DNA-bd_sf"/>
</dbReference>
<dbReference type="PANTHER" id="PTHR23288">
    <property type="entry name" value="OCCLUDIN AND RNA POLYMERASE II ELONGATION FACTOR ELL"/>
    <property type="match status" value="1"/>
</dbReference>
<evidence type="ECO:0000313" key="3">
    <source>
        <dbReference type="EMBL" id="NXG60293.1"/>
    </source>
</evidence>
<dbReference type="OrthoDB" id="6284217at2759"/>
<keyword evidence="4" id="KW-1185">Reference proteome</keyword>
<sequence>QVRRAPQGIPDVVPGRKRSTPMNLANTIRRTQTQSTMSQRPYRDRVIHLLALRNYKKPELLARLQKDGVNQKDKNCLGITLQQVANLNPKDNSYSLKDYLFKDIQKDWPGYNEIDKQSLELILSR</sequence>
<evidence type="ECO:0000259" key="2">
    <source>
        <dbReference type="Pfam" id="PF10390"/>
    </source>
</evidence>
<feature type="domain" description="RNA polymerase II elongation factor ELL N-terminal" evidence="2">
    <location>
        <begin position="2"/>
        <end position="125"/>
    </location>
</feature>
<dbReference type="GO" id="GO:0008023">
    <property type="term" value="C:transcription elongation factor complex"/>
    <property type="evidence" value="ECO:0007669"/>
    <property type="project" value="InterPro"/>
</dbReference>
<protein>
    <submittedName>
        <fullName evidence="3">ELL2 factor</fullName>
    </submittedName>
</protein>
<dbReference type="GO" id="GO:0000987">
    <property type="term" value="F:cis-regulatory region sequence-specific DNA binding"/>
    <property type="evidence" value="ECO:0007669"/>
    <property type="project" value="TreeGrafter"/>
</dbReference>
<dbReference type="InterPro" id="IPR042065">
    <property type="entry name" value="E3_ELL-like"/>
</dbReference>
<dbReference type="GO" id="GO:0042795">
    <property type="term" value="P:snRNA transcription by RNA polymerase II"/>
    <property type="evidence" value="ECO:0007669"/>
    <property type="project" value="TreeGrafter"/>
</dbReference>
<reference evidence="3 4" key="1">
    <citation type="submission" date="2019-09" db="EMBL/GenBank/DDBJ databases">
        <title>Bird 10,000 Genomes (B10K) Project - Family phase.</title>
        <authorList>
            <person name="Zhang G."/>
        </authorList>
    </citation>
    <scope>NUCLEOTIDE SEQUENCE [LARGE SCALE GENOMIC DNA]</scope>
    <source>
        <strain evidence="3">B10K-DU-001-23</strain>
        <tissue evidence="3">Muscle</tissue>
    </source>
</reference>
<dbReference type="InterPro" id="IPR019464">
    <property type="entry name" value="ELL_N"/>
</dbReference>
<dbReference type="InterPro" id="IPR031176">
    <property type="entry name" value="ELL/occludin"/>
</dbReference>
<accession>A0A7K9D5W9</accession>
<dbReference type="AlphaFoldDB" id="A0A7K9D5W9"/>
<dbReference type="Gene3D" id="1.10.10.2670">
    <property type="entry name" value="E3 ubiquitin-protein ligase"/>
    <property type="match status" value="1"/>
</dbReference>
<comment type="caution">
    <text evidence="3">The sequence shown here is derived from an EMBL/GenBank/DDBJ whole genome shotgun (WGS) entry which is preliminary data.</text>
</comment>
<evidence type="ECO:0000256" key="1">
    <source>
        <dbReference type="SAM" id="MobiDB-lite"/>
    </source>
</evidence>
<dbReference type="Proteomes" id="UP000518305">
    <property type="component" value="Unassembled WGS sequence"/>
</dbReference>
<feature type="region of interest" description="Disordered" evidence="1">
    <location>
        <begin position="1"/>
        <end position="20"/>
    </location>
</feature>
<gene>
    <name evidence="3" type="primary">Ell2_0</name>
    <name evidence="3" type="ORF">HEMCOM_R02352</name>
</gene>
<dbReference type="PANTHER" id="PTHR23288:SF8">
    <property type="entry name" value="RNA POLYMERASE II ELONGATION FACTOR ELL2"/>
    <property type="match status" value="1"/>
</dbReference>
<evidence type="ECO:0000313" key="4">
    <source>
        <dbReference type="Proteomes" id="UP000518305"/>
    </source>
</evidence>
<dbReference type="EMBL" id="VWZJ01006636">
    <property type="protein sequence ID" value="NXG60293.1"/>
    <property type="molecule type" value="Genomic_DNA"/>
</dbReference>
<feature type="non-terminal residue" evidence="3">
    <location>
        <position position="125"/>
    </location>
</feature>
<dbReference type="GO" id="GO:0006368">
    <property type="term" value="P:transcription elongation by RNA polymerase II"/>
    <property type="evidence" value="ECO:0007669"/>
    <property type="project" value="InterPro"/>
</dbReference>
<feature type="non-terminal residue" evidence="3">
    <location>
        <position position="1"/>
    </location>
</feature>
<name>A0A7K9D5W9_9AVES</name>
<proteinExistence type="predicted"/>